<dbReference type="AlphaFoldDB" id="A0ABD0KVH6"/>
<accession>A0ABD0KVH6</accession>
<dbReference type="SMART" id="SM00737">
    <property type="entry name" value="ML"/>
    <property type="match status" value="1"/>
</dbReference>
<proteinExistence type="predicted"/>
<keyword evidence="5" id="KW-1185">Reference proteome</keyword>
<evidence type="ECO:0000259" key="3">
    <source>
        <dbReference type="SMART" id="SM00737"/>
    </source>
</evidence>
<feature type="signal peptide" evidence="2">
    <location>
        <begin position="1"/>
        <end position="18"/>
    </location>
</feature>
<sequence>MKVFVSAALVALVTCAIGLPFAPEVVKFSIFEEEEVVIRRPRLQSYTYKNCGSPDKELFNLISLNLSPDPLSFPGPLSVNFSGQIKSTVDAPLKAVVYLGKKVGSTWIKIPCIGQIGSCTYDDLCSSLSNIQCPPEFVSAGVPCKCPFKAGSYKLPTVNFDVGAAVFPPGDYHGQANLTYNNALVGCYEIYVTFA</sequence>
<comment type="caution">
    <text evidence="4">The sequence shown here is derived from an EMBL/GenBank/DDBJ whole genome shotgun (WGS) entry which is preliminary data.</text>
</comment>
<dbReference type="InterPro" id="IPR036846">
    <property type="entry name" value="GM2-AP_sf"/>
</dbReference>
<reference evidence="4 5" key="1">
    <citation type="journal article" date="2023" name="Sci. Data">
        <title>Genome assembly of the Korean intertidal mud-creeper Batillaria attramentaria.</title>
        <authorList>
            <person name="Patra A.K."/>
            <person name="Ho P.T."/>
            <person name="Jun S."/>
            <person name="Lee S.J."/>
            <person name="Kim Y."/>
            <person name="Won Y.J."/>
        </authorList>
    </citation>
    <scope>NUCLEOTIDE SEQUENCE [LARGE SCALE GENOMIC DNA]</scope>
    <source>
        <strain evidence="4">Wonlab-2016</strain>
    </source>
</reference>
<dbReference type="InterPro" id="IPR003172">
    <property type="entry name" value="ML_dom"/>
</dbReference>
<evidence type="ECO:0000313" key="4">
    <source>
        <dbReference type="EMBL" id="KAK7491165.1"/>
    </source>
</evidence>
<feature type="chain" id="PRO_5044882457" description="MD-2-related lipid-recognition domain-containing protein" evidence="2">
    <location>
        <begin position="19"/>
        <end position="195"/>
    </location>
</feature>
<protein>
    <recommendedName>
        <fullName evidence="3">MD-2-related lipid-recognition domain-containing protein</fullName>
    </recommendedName>
</protein>
<evidence type="ECO:0000256" key="1">
    <source>
        <dbReference type="ARBA" id="ARBA00022729"/>
    </source>
</evidence>
<dbReference type="Pfam" id="PF02221">
    <property type="entry name" value="E1_DerP2_DerF2"/>
    <property type="match status" value="1"/>
</dbReference>
<dbReference type="EMBL" id="JACVVK020000118">
    <property type="protein sequence ID" value="KAK7491165.1"/>
    <property type="molecule type" value="Genomic_DNA"/>
</dbReference>
<dbReference type="PANTHER" id="PTHR17357:SF0">
    <property type="entry name" value="GANGLIOSIDE GM2 ACTIVATOR"/>
    <property type="match status" value="1"/>
</dbReference>
<gene>
    <name evidence="4" type="ORF">BaRGS_00017602</name>
</gene>
<dbReference type="PANTHER" id="PTHR17357">
    <property type="entry name" value="GM2 GANGLIOSIDE ACTIVATOR PROTEIN"/>
    <property type="match status" value="1"/>
</dbReference>
<feature type="domain" description="MD-2-related lipid-recognition" evidence="3">
    <location>
        <begin position="48"/>
        <end position="192"/>
    </location>
</feature>
<evidence type="ECO:0000313" key="5">
    <source>
        <dbReference type="Proteomes" id="UP001519460"/>
    </source>
</evidence>
<dbReference type="Gene3D" id="2.70.220.10">
    <property type="entry name" value="Ganglioside GM2 activator"/>
    <property type="match status" value="1"/>
</dbReference>
<dbReference type="SUPFAM" id="SSF63707">
    <property type="entry name" value="Ganglioside M2 (gm2) activator"/>
    <property type="match status" value="1"/>
</dbReference>
<keyword evidence="1 2" id="KW-0732">Signal</keyword>
<dbReference type="Proteomes" id="UP001519460">
    <property type="component" value="Unassembled WGS sequence"/>
</dbReference>
<dbReference type="InterPro" id="IPR028996">
    <property type="entry name" value="GM2-AP"/>
</dbReference>
<evidence type="ECO:0000256" key="2">
    <source>
        <dbReference type="SAM" id="SignalP"/>
    </source>
</evidence>
<organism evidence="4 5">
    <name type="scientific">Batillaria attramentaria</name>
    <dbReference type="NCBI Taxonomy" id="370345"/>
    <lineage>
        <taxon>Eukaryota</taxon>
        <taxon>Metazoa</taxon>
        <taxon>Spiralia</taxon>
        <taxon>Lophotrochozoa</taxon>
        <taxon>Mollusca</taxon>
        <taxon>Gastropoda</taxon>
        <taxon>Caenogastropoda</taxon>
        <taxon>Sorbeoconcha</taxon>
        <taxon>Cerithioidea</taxon>
        <taxon>Batillariidae</taxon>
        <taxon>Batillaria</taxon>
    </lineage>
</organism>
<name>A0ABD0KVH6_9CAEN</name>